<dbReference type="SUPFAM" id="SSF88946">
    <property type="entry name" value="Sigma2 domain of RNA polymerase sigma factors"/>
    <property type="match status" value="1"/>
</dbReference>
<keyword evidence="4" id="KW-0804">Transcription</keyword>
<sequence>MLDAQLTDTSWASAARSLVGTNGRRSVSFPALAAAVQDFALSEDEVGFLLAELQRHGVGVPDDLAELARPAPEVPAQRSPPSIHLPPLLGDEILDLSAISLADLGLLRTSPAAPTVPAARSRRPDYTANAPRTEWIDDEPVRHEPPSLDILKLYRKQANEYRLLDAAEEVELARRIEVGVLAQERLHTRRPAEQEQHNLQYLVVEGRAAFDRFVTANLRLVLSVAWNYEGRGLDFLDLVQEGNGGLIRAVQKFDYMQGTKFSTYATWWIRQAISRALADQARTIRYPVHVVEKLNVVQRIRDGLGEAPLSGVAAAAKLPEREVHDLLFGLPYTVPFEGAVEQLGQEQLEALGRRHSTYFETDASLPRGTDPDDVRFALLACSERERRVLELRFGFVGEPLTLEQIGQEFGLTRERIRQIESKALEKFRLALHKMTKDSRPAD</sequence>
<evidence type="ECO:0000313" key="9">
    <source>
        <dbReference type="Proteomes" id="UP001597145"/>
    </source>
</evidence>
<keyword evidence="9" id="KW-1185">Reference proteome</keyword>
<comment type="caution">
    <text evidence="8">The sequence shown here is derived from an EMBL/GenBank/DDBJ whole genome shotgun (WGS) entry which is preliminary data.</text>
</comment>
<evidence type="ECO:0000259" key="5">
    <source>
        <dbReference type="Pfam" id="PF00140"/>
    </source>
</evidence>
<dbReference type="EMBL" id="JBHUCP010000016">
    <property type="protein sequence ID" value="MFD1531912.1"/>
    <property type="molecule type" value="Genomic_DNA"/>
</dbReference>
<dbReference type="PRINTS" id="PR00046">
    <property type="entry name" value="SIGMA70FCT"/>
</dbReference>
<evidence type="ECO:0000259" key="7">
    <source>
        <dbReference type="Pfam" id="PF04545"/>
    </source>
</evidence>
<proteinExistence type="predicted"/>
<dbReference type="InterPro" id="IPR014284">
    <property type="entry name" value="RNA_pol_sigma-70_dom"/>
</dbReference>
<dbReference type="InterPro" id="IPR009042">
    <property type="entry name" value="RNA_pol_sigma70_r1_2"/>
</dbReference>
<keyword evidence="1" id="KW-0805">Transcription regulation</keyword>
<dbReference type="RefSeq" id="WP_343974434.1">
    <property type="nucleotide sequence ID" value="NZ_BAAAJG010000007.1"/>
</dbReference>
<evidence type="ECO:0000256" key="2">
    <source>
        <dbReference type="ARBA" id="ARBA00023082"/>
    </source>
</evidence>
<dbReference type="InterPro" id="IPR050239">
    <property type="entry name" value="Sigma-70_RNA_pol_init_factors"/>
</dbReference>
<dbReference type="InterPro" id="IPR036388">
    <property type="entry name" value="WH-like_DNA-bd_sf"/>
</dbReference>
<dbReference type="Gene3D" id="1.10.10.10">
    <property type="entry name" value="Winged helix-like DNA-binding domain superfamily/Winged helix DNA-binding domain"/>
    <property type="match status" value="1"/>
</dbReference>
<evidence type="ECO:0000256" key="1">
    <source>
        <dbReference type="ARBA" id="ARBA00023015"/>
    </source>
</evidence>
<accession>A0ABW4FP04</accession>
<dbReference type="NCBIfam" id="TIGR02937">
    <property type="entry name" value="sigma70-ECF"/>
    <property type="match status" value="1"/>
</dbReference>
<dbReference type="InterPro" id="IPR007627">
    <property type="entry name" value="RNA_pol_sigma70_r2"/>
</dbReference>
<dbReference type="PANTHER" id="PTHR30603:SF60">
    <property type="entry name" value="RNA POLYMERASE SIGMA FACTOR RPOD"/>
    <property type="match status" value="1"/>
</dbReference>
<evidence type="ECO:0000256" key="4">
    <source>
        <dbReference type="ARBA" id="ARBA00023163"/>
    </source>
</evidence>
<feature type="domain" description="RNA polymerase sigma-70 region 1.2" evidence="5">
    <location>
        <begin position="149"/>
        <end position="180"/>
    </location>
</feature>
<dbReference type="Pfam" id="PF04545">
    <property type="entry name" value="Sigma70_r4"/>
    <property type="match status" value="1"/>
</dbReference>
<dbReference type="Gene3D" id="1.10.601.10">
    <property type="entry name" value="RNA Polymerase Primary Sigma Factor"/>
    <property type="match status" value="1"/>
</dbReference>
<dbReference type="Pfam" id="PF00140">
    <property type="entry name" value="Sigma70_r1_2"/>
    <property type="match status" value="1"/>
</dbReference>
<dbReference type="SUPFAM" id="SSF88659">
    <property type="entry name" value="Sigma3 and sigma4 domains of RNA polymerase sigma factors"/>
    <property type="match status" value="1"/>
</dbReference>
<evidence type="ECO:0000313" key="8">
    <source>
        <dbReference type="EMBL" id="MFD1531912.1"/>
    </source>
</evidence>
<name>A0ABW4FP04_9PSEU</name>
<keyword evidence="2" id="KW-0731">Sigma factor</keyword>
<organism evidence="8 9">
    <name type="scientific">Pseudonocardia aurantiaca</name>
    <dbReference type="NCBI Taxonomy" id="75290"/>
    <lineage>
        <taxon>Bacteria</taxon>
        <taxon>Bacillati</taxon>
        <taxon>Actinomycetota</taxon>
        <taxon>Actinomycetes</taxon>
        <taxon>Pseudonocardiales</taxon>
        <taxon>Pseudonocardiaceae</taxon>
        <taxon>Pseudonocardia</taxon>
    </lineage>
</organism>
<dbReference type="Pfam" id="PF04542">
    <property type="entry name" value="Sigma70_r2"/>
    <property type="match status" value="1"/>
</dbReference>
<gene>
    <name evidence="8" type="ORF">ACFSCY_20990</name>
</gene>
<reference evidence="9" key="1">
    <citation type="journal article" date="2019" name="Int. J. Syst. Evol. Microbiol.">
        <title>The Global Catalogue of Microorganisms (GCM) 10K type strain sequencing project: providing services to taxonomists for standard genome sequencing and annotation.</title>
        <authorList>
            <consortium name="The Broad Institute Genomics Platform"/>
            <consortium name="The Broad Institute Genome Sequencing Center for Infectious Disease"/>
            <person name="Wu L."/>
            <person name="Ma J."/>
        </authorList>
    </citation>
    <scope>NUCLEOTIDE SEQUENCE [LARGE SCALE GENOMIC DNA]</scope>
    <source>
        <strain evidence="9">JCM 12165</strain>
    </source>
</reference>
<dbReference type="CDD" id="cd06171">
    <property type="entry name" value="Sigma70_r4"/>
    <property type="match status" value="1"/>
</dbReference>
<keyword evidence="3" id="KW-0238">DNA-binding</keyword>
<dbReference type="InterPro" id="IPR007630">
    <property type="entry name" value="RNA_pol_sigma70_r4"/>
</dbReference>
<dbReference type="InterPro" id="IPR013325">
    <property type="entry name" value="RNA_pol_sigma_r2"/>
</dbReference>
<evidence type="ECO:0000256" key="3">
    <source>
        <dbReference type="ARBA" id="ARBA00023125"/>
    </source>
</evidence>
<dbReference type="Proteomes" id="UP001597145">
    <property type="component" value="Unassembled WGS sequence"/>
</dbReference>
<evidence type="ECO:0000259" key="6">
    <source>
        <dbReference type="Pfam" id="PF04542"/>
    </source>
</evidence>
<dbReference type="PANTHER" id="PTHR30603">
    <property type="entry name" value="RNA POLYMERASE SIGMA FACTOR RPO"/>
    <property type="match status" value="1"/>
</dbReference>
<dbReference type="InterPro" id="IPR000943">
    <property type="entry name" value="RNA_pol_sigma70"/>
</dbReference>
<dbReference type="InterPro" id="IPR013324">
    <property type="entry name" value="RNA_pol_sigma_r3/r4-like"/>
</dbReference>
<feature type="domain" description="RNA polymerase sigma-70 region 2" evidence="6">
    <location>
        <begin position="214"/>
        <end position="283"/>
    </location>
</feature>
<protein>
    <submittedName>
        <fullName evidence="8">RNA polymerase sigma factor RpoD/SigA</fullName>
    </submittedName>
</protein>
<feature type="domain" description="RNA polymerase sigma-70 region 4" evidence="7">
    <location>
        <begin position="382"/>
        <end position="428"/>
    </location>
</feature>